<feature type="transmembrane region" description="Helical" evidence="1">
    <location>
        <begin position="72"/>
        <end position="93"/>
    </location>
</feature>
<evidence type="ECO:0000256" key="1">
    <source>
        <dbReference type="SAM" id="Phobius"/>
    </source>
</evidence>
<protein>
    <submittedName>
        <fullName evidence="3">DBP4</fullName>
    </submittedName>
</protein>
<keyword evidence="4" id="KW-1185">Reference proteome</keyword>
<keyword evidence="1" id="KW-1133">Transmembrane helix</keyword>
<dbReference type="InterPro" id="IPR011545">
    <property type="entry name" value="DEAD/DEAH_box_helicase_dom"/>
</dbReference>
<evidence type="ECO:0000313" key="3">
    <source>
        <dbReference type="EMBL" id="UYV79356.1"/>
    </source>
</evidence>
<name>A0ABY6LE00_9ARAC</name>
<sequence length="95" mass="10537">MRESNPGRSGRKPTVHEVTINAMCVQVLEKLYKEGWSKEFGVGAIILSPTAELAKQTYDVFNKVGRYHSFSIALVIGGGNVSLSLSFYIFIWLSP</sequence>
<dbReference type="EMBL" id="CP092879">
    <property type="protein sequence ID" value="UYV79356.1"/>
    <property type="molecule type" value="Genomic_DNA"/>
</dbReference>
<accession>A0ABY6LE00</accession>
<dbReference type="InterPro" id="IPR027417">
    <property type="entry name" value="P-loop_NTPase"/>
</dbReference>
<gene>
    <name evidence="3" type="ORF">LAZ67_17002273</name>
</gene>
<dbReference type="Proteomes" id="UP001235939">
    <property type="component" value="Chromosome 17"/>
</dbReference>
<evidence type="ECO:0000313" key="4">
    <source>
        <dbReference type="Proteomes" id="UP001235939"/>
    </source>
</evidence>
<keyword evidence="1" id="KW-0472">Membrane</keyword>
<dbReference type="Gene3D" id="3.40.50.300">
    <property type="entry name" value="P-loop containing nucleotide triphosphate hydrolases"/>
    <property type="match status" value="1"/>
</dbReference>
<dbReference type="Pfam" id="PF00270">
    <property type="entry name" value="DEAD"/>
    <property type="match status" value="1"/>
</dbReference>
<reference evidence="3 4" key="1">
    <citation type="submission" date="2022-01" db="EMBL/GenBank/DDBJ databases">
        <title>A chromosomal length assembly of Cordylochernes scorpioides.</title>
        <authorList>
            <person name="Zeh D."/>
            <person name="Zeh J."/>
        </authorList>
    </citation>
    <scope>NUCLEOTIDE SEQUENCE [LARGE SCALE GENOMIC DNA]</scope>
    <source>
        <strain evidence="3">IN4F17</strain>
        <tissue evidence="3">Whole Body</tissue>
    </source>
</reference>
<keyword evidence="1" id="KW-0812">Transmembrane</keyword>
<evidence type="ECO:0000259" key="2">
    <source>
        <dbReference type="Pfam" id="PF00270"/>
    </source>
</evidence>
<dbReference type="SUPFAM" id="SSF52540">
    <property type="entry name" value="P-loop containing nucleoside triphosphate hydrolases"/>
    <property type="match status" value="1"/>
</dbReference>
<feature type="domain" description="DEAD/DEAH-box helicase" evidence="2">
    <location>
        <begin position="22"/>
        <end position="81"/>
    </location>
</feature>
<organism evidence="3 4">
    <name type="scientific">Cordylochernes scorpioides</name>
    <dbReference type="NCBI Taxonomy" id="51811"/>
    <lineage>
        <taxon>Eukaryota</taxon>
        <taxon>Metazoa</taxon>
        <taxon>Ecdysozoa</taxon>
        <taxon>Arthropoda</taxon>
        <taxon>Chelicerata</taxon>
        <taxon>Arachnida</taxon>
        <taxon>Pseudoscorpiones</taxon>
        <taxon>Cheliferoidea</taxon>
        <taxon>Chernetidae</taxon>
        <taxon>Cordylochernes</taxon>
    </lineage>
</organism>
<proteinExistence type="predicted"/>